<feature type="compositionally biased region" description="Polar residues" evidence="1">
    <location>
        <begin position="1"/>
        <end position="29"/>
    </location>
</feature>
<dbReference type="EMBL" id="BOPL01000004">
    <property type="protein sequence ID" value="GIK02332.1"/>
    <property type="molecule type" value="Genomic_DNA"/>
</dbReference>
<evidence type="ECO:0000256" key="1">
    <source>
        <dbReference type="SAM" id="MobiDB-lite"/>
    </source>
</evidence>
<dbReference type="SUPFAM" id="SSF54695">
    <property type="entry name" value="POZ domain"/>
    <property type="match status" value="1"/>
</dbReference>
<dbReference type="PANTHER" id="PTHR47843:SF1">
    <property type="entry name" value="BTB DOMAIN-CONTAINING PROTEIN"/>
    <property type="match status" value="1"/>
</dbReference>
<dbReference type="InterPro" id="IPR000210">
    <property type="entry name" value="BTB/POZ_dom"/>
</dbReference>
<proteinExistence type="predicted"/>
<protein>
    <recommendedName>
        <fullName evidence="2">BTB domain-containing protein</fullName>
    </recommendedName>
</protein>
<dbReference type="RefSeq" id="XP_043125518.1">
    <property type="nucleotide sequence ID" value="XM_043269583.1"/>
</dbReference>
<dbReference type="GeneID" id="66934363"/>
<dbReference type="InterPro" id="IPR011333">
    <property type="entry name" value="SKP1/BTB/POZ_sf"/>
</dbReference>
<dbReference type="PANTHER" id="PTHR47843">
    <property type="entry name" value="BTB DOMAIN-CONTAINING PROTEIN-RELATED"/>
    <property type="match status" value="1"/>
</dbReference>
<evidence type="ECO:0000313" key="4">
    <source>
        <dbReference type="Proteomes" id="UP000710440"/>
    </source>
</evidence>
<gene>
    <name evidence="3" type="ORF">Aspvir_006381</name>
</gene>
<name>A0A9P3BUN5_ASPVI</name>
<dbReference type="OrthoDB" id="45365at2759"/>
<accession>A0A9P3BUN5</accession>
<dbReference type="AlphaFoldDB" id="A0A9P3BUN5"/>
<evidence type="ECO:0000259" key="2">
    <source>
        <dbReference type="PROSITE" id="PS50097"/>
    </source>
</evidence>
<dbReference type="Gene3D" id="3.30.710.10">
    <property type="entry name" value="Potassium Channel Kv1.1, Chain A"/>
    <property type="match status" value="1"/>
</dbReference>
<sequence length="297" mass="32960">MLTQQHSSSSQNMLSIKRPSQSPTDSLSSRYRVGKGTATQRVRKPVRDSPSTPSRRLERRQRTGSSPDKCSSSTSIVTISVGPEQRLFAAHEDTLCISPFFAAACCRAQSQSPSPSPGSPHKRISISLPDEQPEILSCILEYLYKGDYTPRAIYNRHRDTWELENTGLDTDGQTTNATIFHHATGSVILRDTAVYCAAQKYGLEPLKRLALRKQGLHSGIQCSTILSSARYAYANTSDNESKLRAHYLALIIRSRSTFKRSGTMQMEMEKGGKLFFDLFVAMCNHMDDLTTAKSSVA</sequence>
<reference evidence="3 4" key="1">
    <citation type="submission" date="2021-02" db="EMBL/GenBank/DDBJ databases">
        <title>Pan-genome distribution and transcriptional activeness of fungal secondary metabolism genes in Aspergillus section Fumigati.</title>
        <authorList>
            <person name="Takahashi H."/>
            <person name="Umemura M."/>
            <person name="Ninomiya A."/>
            <person name="Kusuya Y."/>
            <person name="Urayama S."/>
            <person name="Shimizu M."/>
            <person name="Watanabe A."/>
            <person name="Kamei K."/>
            <person name="Yaguchi T."/>
            <person name="Hagiwara D."/>
        </authorList>
    </citation>
    <scope>NUCLEOTIDE SEQUENCE [LARGE SCALE GENOMIC DNA]</scope>
    <source>
        <strain evidence="3 4">IFM 47045</strain>
    </source>
</reference>
<comment type="caution">
    <text evidence="3">The sequence shown here is derived from an EMBL/GenBank/DDBJ whole genome shotgun (WGS) entry which is preliminary data.</text>
</comment>
<dbReference type="Proteomes" id="UP000710440">
    <property type="component" value="Unassembled WGS sequence"/>
</dbReference>
<organism evidence="3 4">
    <name type="scientific">Aspergillus viridinutans</name>
    <dbReference type="NCBI Taxonomy" id="75553"/>
    <lineage>
        <taxon>Eukaryota</taxon>
        <taxon>Fungi</taxon>
        <taxon>Dikarya</taxon>
        <taxon>Ascomycota</taxon>
        <taxon>Pezizomycotina</taxon>
        <taxon>Eurotiomycetes</taxon>
        <taxon>Eurotiomycetidae</taxon>
        <taxon>Eurotiales</taxon>
        <taxon>Aspergillaceae</taxon>
        <taxon>Aspergillus</taxon>
        <taxon>Aspergillus subgen. Fumigati</taxon>
    </lineage>
</organism>
<keyword evidence="4" id="KW-1185">Reference proteome</keyword>
<dbReference type="PROSITE" id="PS50097">
    <property type="entry name" value="BTB"/>
    <property type="match status" value="1"/>
</dbReference>
<feature type="region of interest" description="Disordered" evidence="1">
    <location>
        <begin position="1"/>
        <end position="74"/>
    </location>
</feature>
<feature type="domain" description="BTB" evidence="2">
    <location>
        <begin position="75"/>
        <end position="152"/>
    </location>
</feature>
<evidence type="ECO:0000313" key="3">
    <source>
        <dbReference type="EMBL" id="GIK02332.1"/>
    </source>
</evidence>